<feature type="chain" id="PRO_5003310999" evidence="2">
    <location>
        <begin position="25"/>
        <end position="486"/>
    </location>
</feature>
<keyword evidence="1" id="KW-0812">Transmembrane</keyword>
<gene>
    <name evidence="3" type="ordered locus">Trebr_1384</name>
</gene>
<reference evidence="4" key="1">
    <citation type="submission" date="2011-04" db="EMBL/GenBank/DDBJ databases">
        <title>The complete genome of Treponema brennaborense DSM 12168.</title>
        <authorList>
            <person name="Lucas S."/>
            <person name="Han J."/>
            <person name="Lapidus A."/>
            <person name="Bruce D."/>
            <person name="Goodwin L."/>
            <person name="Pitluck S."/>
            <person name="Peters L."/>
            <person name="Kyrpides N."/>
            <person name="Mavromatis K."/>
            <person name="Ivanova N."/>
            <person name="Mikhailova N."/>
            <person name="Pagani I."/>
            <person name="Teshima H."/>
            <person name="Detter J.C."/>
            <person name="Tapia R."/>
            <person name="Han C."/>
            <person name="Land M."/>
            <person name="Hauser L."/>
            <person name="Markowitz V."/>
            <person name="Cheng J.-F."/>
            <person name="Hugenholtz P."/>
            <person name="Woyke T."/>
            <person name="Wu D."/>
            <person name="Gronow S."/>
            <person name="Wellnitz S."/>
            <person name="Brambilla E."/>
            <person name="Klenk H.-P."/>
            <person name="Eisen J.A."/>
        </authorList>
    </citation>
    <scope>NUCLEOTIDE SEQUENCE [LARGE SCALE GENOMIC DNA]</scope>
    <source>
        <strain evidence="4">DSM 12168 / CIP 105900 / DD5/3</strain>
    </source>
</reference>
<feature type="transmembrane region" description="Helical" evidence="1">
    <location>
        <begin position="286"/>
        <end position="309"/>
    </location>
</feature>
<proteinExistence type="predicted"/>
<name>F4LN43_TREBD</name>
<evidence type="ECO:0000313" key="3">
    <source>
        <dbReference type="EMBL" id="AEE16808.1"/>
    </source>
</evidence>
<feature type="transmembrane region" description="Helical" evidence="1">
    <location>
        <begin position="139"/>
        <end position="159"/>
    </location>
</feature>
<keyword evidence="1" id="KW-0472">Membrane</keyword>
<feature type="transmembrane region" description="Helical" evidence="1">
    <location>
        <begin position="222"/>
        <end position="254"/>
    </location>
</feature>
<dbReference type="eggNOG" id="ENOG5031CMK">
    <property type="taxonomic scope" value="Bacteria"/>
</dbReference>
<dbReference type="KEGG" id="tbe:Trebr_1384"/>
<dbReference type="Proteomes" id="UP000006546">
    <property type="component" value="Chromosome"/>
</dbReference>
<evidence type="ECO:0000256" key="1">
    <source>
        <dbReference type="SAM" id="Phobius"/>
    </source>
</evidence>
<protein>
    <submittedName>
        <fullName evidence="3">Uncharacterized protein</fullName>
    </submittedName>
</protein>
<sequence length="486" mass="51782">MKKSVNVSAAAVFIAAVCCCFLFCASVPSGTLWDGYVVLYVSKEVPERTVLGELDHAGVRNVITQSGQSVPVVSHMTPVQPETFDPLSYISRRSAYFFDETAAFRLFYIPERYSDAVPDAVAALLSAQPSARAGFDAAGSYPVVVPLICAAVFACFIAVSKRRTYMLCAGLLPVAYVLCSPLYTSAAAAGLALYALFLFQRLWNRTGWFSAAIGNRYIRVPLILSVAAAFAGSPASGGLFTLALAGTAAVLFVLREAESYRENRRRFRPVPVRTARCVPVADRFSVPVLAVPAAAAAVLLVCFLAVGYAPSGNAGGKIALPAPAAAGAQRDFSVASYERAAASGRQGADRLPGMAEYVTWAWNTLTFPYRSLNSTVSASPVVAADETVSYPVYARSGHGVISEQLKTVYVFNDEFIGTVLEPVTAEYAGVESLLKRQNGFKSIEYRSGGVQSGGKKTAGVLSCIFLVCSAAIPAVLAGMFFWRKQK</sequence>
<keyword evidence="4" id="KW-1185">Reference proteome</keyword>
<dbReference type="RefSeq" id="WP_013758513.1">
    <property type="nucleotide sequence ID" value="NC_015500.1"/>
</dbReference>
<feature type="transmembrane region" description="Helical" evidence="1">
    <location>
        <begin position="458"/>
        <end position="482"/>
    </location>
</feature>
<feature type="signal peptide" evidence="2">
    <location>
        <begin position="1"/>
        <end position="24"/>
    </location>
</feature>
<accession>F4LN43</accession>
<dbReference type="OrthoDB" id="356715at2"/>
<evidence type="ECO:0000256" key="2">
    <source>
        <dbReference type="SAM" id="SignalP"/>
    </source>
</evidence>
<dbReference type="EMBL" id="CP002696">
    <property type="protein sequence ID" value="AEE16808.1"/>
    <property type="molecule type" value="Genomic_DNA"/>
</dbReference>
<feature type="transmembrane region" description="Helical" evidence="1">
    <location>
        <begin position="171"/>
        <end position="199"/>
    </location>
</feature>
<dbReference type="AlphaFoldDB" id="F4LN43"/>
<organism evidence="3 4">
    <name type="scientific">Treponema brennaborense (strain DSM 12168 / CIP 105900 / DD5/3)</name>
    <dbReference type="NCBI Taxonomy" id="906968"/>
    <lineage>
        <taxon>Bacteria</taxon>
        <taxon>Pseudomonadati</taxon>
        <taxon>Spirochaetota</taxon>
        <taxon>Spirochaetia</taxon>
        <taxon>Spirochaetales</taxon>
        <taxon>Treponemataceae</taxon>
        <taxon>Treponema</taxon>
    </lineage>
</organism>
<evidence type="ECO:0000313" key="4">
    <source>
        <dbReference type="Proteomes" id="UP000006546"/>
    </source>
</evidence>
<dbReference type="HOGENOM" id="CLU_587850_0_0_12"/>
<keyword evidence="2" id="KW-0732">Signal</keyword>
<keyword evidence="1" id="KW-1133">Transmembrane helix</keyword>
<dbReference type="STRING" id="906968.Trebr_1384"/>